<feature type="chain" id="PRO_5028841293" evidence="1">
    <location>
        <begin position="22"/>
        <end position="266"/>
    </location>
</feature>
<keyword evidence="3" id="KW-1185">Reference proteome</keyword>
<protein>
    <submittedName>
        <fullName evidence="2">Tetratricopeptide repeat protein</fullName>
    </submittedName>
</protein>
<dbReference type="Proteomes" id="UP000510822">
    <property type="component" value="Chromosome"/>
</dbReference>
<dbReference type="AlphaFoldDB" id="A0A7D5V7T3"/>
<dbReference type="KEGG" id="cfon:HZU75_00245"/>
<gene>
    <name evidence="2" type="ORF">HZU75_00245</name>
</gene>
<proteinExistence type="predicted"/>
<evidence type="ECO:0000313" key="2">
    <source>
        <dbReference type="EMBL" id="QLI80092.1"/>
    </source>
</evidence>
<accession>A0A7D5V7T3</accession>
<evidence type="ECO:0000313" key="3">
    <source>
        <dbReference type="Proteomes" id="UP000510822"/>
    </source>
</evidence>
<dbReference type="SUPFAM" id="SSF48452">
    <property type="entry name" value="TPR-like"/>
    <property type="match status" value="1"/>
</dbReference>
<dbReference type="Pfam" id="PF14559">
    <property type="entry name" value="TPR_19"/>
    <property type="match status" value="1"/>
</dbReference>
<dbReference type="RefSeq" id="WP_180307237.1">
    <property type="nucleotide sequence ID" value="NZ_CP058952.1"/>
</dbReference>
<name>A0A7D5V7T3_9NEIS</name>
<keyword evidence="1" id="KW-0732">Signal</keyword>
<dbReference type="EMBL" id="CP058952">
    <property type="protein sequence ID" value="QLI80092.1"/>
    <property type="molecule type" value="Genomic_DNA"/>
</dbReference>
<organism evidence="2 3">
    <name type="scientific">Chitinibacter fontanus</name>
    <dbReference type="NCBI Taxonomy" id="1737446"/>
    <lineage>
        <taxon>Bacteria</taxon>
        <taxon>Pseudomonadati</taxon>
        <taxon>Pseudomonadota</taxon>
        <taxon>Betaproteobacteria</taxon>
        <taxon>Neisseriales</taxon>
        <taxon>Chitinibacteraceae</taxon>
        <taxon>Chitinibacter</taxon>
    </lineage>
</organism>
<evidence type="ECO:0000256" key="1">
    <source>
        <dbReference type="SAM" id="SignalP"/>
    </source>
</evidence>
<reference evidence="2 3" key="1">
    <citation type="journal article" date="2016" name="Int. J. Syst. Evol. Microbiol.">
        <title>Chitinibacter fontanus sp. nov., isolated from a spring.</title>
        <authorList>
            <person name="Sheu S.Y."/>
            <person name="Li Y.S."/>
            <person name="Young C.C."/>
            <person name="Chen W.M."/>
        </authorList>
    </citation>
    <scope>NUCLEOTIDE SEQUENCE [LARGE SCALE GENOMIC DNA]</scope>
    <source>
        <strain evidence="2 3">STM-7</strain>
    </source>
</reference>
<sequence>MKSSLVLIVLGFMLLTGCANSTKQDAPALRISAEASHGKALKAIHAGDVEGAALWWSQALLQYQALDDWPGQGMARLGLAQAQHKAGQVDRAIQTLKPMVAQSGFMVAQRAQAHLQLAQLWLSDDQNAGVAAMHLAQSEQLCAAPCQMRWAQINMAAKIALLNKDWPRVMQLTVSVLAGAAEGEEKEVAHSHQLQAQAQLAQLQLAGALYSIDQALALDRKLARPDWLLADYRVRLQIVQLLSDSEQITLTEQKISSLCEALRCNR</sequence>
<dbReference type="PROSITE" id="PS51257">
    <property type="entry name" value="PROKAR_LIPOPROTEIN"/>
    <property type="match status" value="1"/>
</dbReference>
<dbReference type="InterPro" id="IPR011990">
    <property type="entry name" value="TPR-like_helical_dom_sf"/>
</dbReference>
<feature type="signal peptide" evidence="1">
    <location>
        <begin position="1"/>
        <end position="21"/>
    </location>
</feature>